<sequence length="219" mass="23841">MPDEKSAPDNRPSPIRDARVLEVLARMNASRRRPPRESFGNHSRHDPEFFADYGFSIHPDQGDLIYLLCRQMGAKRVVDFATSVGMSAIYFAAAIKDNGGGEVIGAELVPAKVEIAKDNLAAAGLASFADIRLGDARETLRDLGGPVDFALIDGWPMPEGPSLARQVIDVVAPQLRVGGYVLNDNAEPDFLDYIRDPANGFISISLPIKRGTELALKIR</sequence>
<keyword evidence="1" id="KW-0489">Methyltransferase</keyword>
<keyword evidence="2" id="KW-1185">Reference proteome</keyword>
<proteinExistence type="predicted"/>
<reference evidence="1 2" key="1">
    <citation type="submission" date="2021-03" db="EMBL/GenBank/DDBJ databases">
        <title>Whole genome sequence of Jiella sp. MQZ13P-4.</title>
        <authorList>
            <person name="Tuo L."/>
        </authorList>
    </citation>
    <scope>NUCLEOTIDE SEQUENCE [LARGE SCALE GENOMIC DNA]</scope>
    <source>
        <strain evidence="1 2">MQZ13P-4</strain>
    </source>
</reference>
<evidence type="ECO:0000313" key="2">
    <source>
        <dbReference type="Proteomes" id="UP000664288"/>
    </source>
</evidence>
<gene>
    <name evidence="1" type="ORF">J1C47_11350</name>
</gene>
<evidence type="ECO:0000313" key="1">
    <source>
        <dbReference type="EMBL" id="MBO0904238.1"/>
    </source>
</evidence>
<dbReference type="GO" id="GO:0008168">
    <property type="term" value="F:methyltransferase activity"/>
    <property type="evidence" value="ECO:0007669"/>
    <property type="project" value="UniProtKB-KW"/>
</dbReference>
<protein>
    <submittedName>
        <fullName evidence="1">Class I SAM-dependent methyltransferase</fullName>
    </submittedName>
</protein>
<dbReference type="PANTHER" id="PTHR43167">
    <property type="entry name" value="PUTATIVE (AFU_ORTHOLOGUE AFUA_6G01830)-RELATED"/>
    <property type="match status" value="1"/>
</dbReference>
<dbReference type="CDD" id="cd02440">
    <property type="entry name" value="AdoMet_MTases"/>
    <property type="match status" value="1"/>
</dbReference>
<name>A0ABS3J5K6_9HYPH</name>
<dbReference type="Pfam" id="PF13578">
    <property type="entry name" value="Methyltransf_24"/>
    <property type="match status" value="1"/>
</dbReference>
<dbReference type="Gene3D" id="3.40.50.150">
    <property type="entry name" value="Vaccinia Virus protein VP39"/>
    <property type="match status" value="1"/>
</dbReference>
<keyword evidence="1" id="KW-0808">Transferase</keyword>
<dbReference type="SUPFAM" id="SSF53335">
    <property type="entry name" value="S-adenosyl-L-methionine-dependent methyltransferases"/>
    <property type="match status" value="1"/>
</dbReference>
<dbReference type="PANTHER" id="PTHR43167:SF1">
    <property type="entry name" value="PUTATIVE (AFU_ORTHOLOGUE AFUA_6G01830)-RELATED"/>
    <property type="match status" value="1"/>
</dbReference>
<accession>A0ABS3J5K6</accession>
<dbReference type="Proteomes" id="UP000664288">
    <property type="component" value="Unassembled WGS sequence"/>
</dbReference>
<comment type="caution">
    <text evidence="1">The sequence shown here is derived from an EMBL/GenBank/DDBJ whole genome shotgun (WGS) entry which is preliminary data.</text>
</comment>
<dbReference type="InterPro" id="IPR029063">
    <property type="entry name" value="SAM-dependent_MTases_sf"/>
</dbReference>
<dbReference type="EMBL" id="JAFMPY010000010">
    <property type="protein sequence ID" value="MBO0904238.1"/>
    <property type="molecule type" value="Genomic_DNA"/>
</dbReference>
<dbReference type="GO" id="GO:0032259">
    <property type="term" value="P:methylation"/>
    <property type="evidence" value="ECO:0007669"/>
    <property type="project" value="UniProtKB-KW"/>
</dbReference>
<organism evidence="1 2">
    <name type="scientific">Jiella sonneratiae</name>
    <dbReference type="NCBI Taxonomy" id="2816856"/>
    <lineage>
        <taxon>Bacteria</taxon>
        <taxon>Pseudomonadati</taxon>
        <taxon>Pseudomonadota</taxon>
        <taxon>Alphaproteobacteria</taxon>
        <taxon>Hyphomicrobiales</taxon>
        <taxon>Aurantimonadaceae</taxon>
        <taxon>Jiella</taxon>
    </lineage>
</organism>